<dbReference type="Proteomes" id="UP001151760">
    <property type="component" value="Unassembled WGS sequence"/>
</dbReference>
<name>A0ABQ5B0N7_9ASTR</name>
<feature type="region of interest" description="Disordered" evidence="1">
    <location>
        <begin position="18"/>
        <end position="57"/>
    </location>
</feature>
<protein>
    <submittedName>
        <fullName evidence="2">Uncharacterized protein</fullName>
    </submittedName>
</protein>
<organism evidence="2 3">
    <name type="scientific">Tanacetum coccineum</name>
    <dbReference type="NCBI Taxonomy" id="301880"/>
    <lineage>
        <taxon>Eukaryota</taxon>
        <taxon>Viridiplantae</taxon>
        <taxon>Streptophyta</taxon>
        <taxon>Embryophyta</taxon>
        <taxon>Tracheophyta</taxon>
        <taxon>Spermatophyta</taxon>
        <taxon>Magnoliopsida</taxon>
        <taxon>eudicotyledons</taxon>
        <taxon>Gunneridae</taxon>
        <taxon>Pentapetalae</taxon>
        <taxon>asterids</taxon>
        <taxon>campanulids</taxon>
        <taxon>Asterales</taxon>
        <taxon>Asteraceae</taxon>
        <taxon>Asteroideae</taxon>
        <taxon>Anthemideae</taxon>
        <taxon>Anthemidinae</taxon>
        <taxon>Tanacetum</taxon>
    </lineage>
</organism>
<sequence>MTRVNLYVDMEIELVKESSKKAEAKMAQESSSKRAGDELEQEPSKKQNMEDDKETTQLQSIMEVIPDEEEVALMYKTFGY</sequence>
<accession>A0ABQ5B0N7</accession>
<dbReference type="EMBL" id="BQNB010012736">
    <property type="protein sequence ID" value="GJT07273.1"/>
    <property type="molecule type" value="Genomic_DNA"/>
</dbReference>
<reference evidence="2" key="2">
    <citation type="submission" date="2022-01" db="EMBL/GenBank/DDBJ databases">
        <authorList>
            <person name="Yamashiro T."/>
            <person name="Shiraishi A."/>
            <person name="Satake H."/>
            <person name="Nakayama K."/>
        </authorList>
    </citation>
    <scope>NUCLEOTIDE SEQUENCE</scope>
</reference>
<evidence type="ECO:0000256" key="1">
    <source>
        <dbReference type="SAM" id="MobiDB-lite"/>
    </source>
</evidence>
<reference evidence="2" key="1">
    <citation type="journal article" date="2022" name="Int. J. Mol. Sci.">
        <title>Draft Genome of Tanacetum Coccineum: Genomic Comparison of Closely Related Tanacetum-Family Plants.</title>
        <authorList>
            <person name="Yamashiro T."/>
            <person name="Shiraishi A."/>
            <person name="Nakayama K."/>
            <person name="Satake H."/>
        </authorList>
    </citation>
    <scope>NUCLEOTIDE SEQUENCE</scope>
</reference>
<evidence type="ECO:0000313" key="2">
    <source>
        <dbReference type="EMBL" id="GJT07273.1"/>
    </source>
</evidence>
<keyword evidence="3" id="KW-1185">Reference proteome</keyword>
<proteinExistence type="predicted"/>
<gene>
    <name evidence="2" type="ORF">Tco_0841735</name>
</gene>
<comment type="caution">
    <text evidence="2">The sequence shown here is derived from an EMBL/GenBank/DDBJ whole genome shotgun (WGS) entry which is preliminary data.</text>
</comment>
<feature type="compositionally biased region" description="Basic and acidic residues" evidence="1">
    <location>
        <begin position="18"/>
        <end position="50"/>
    </location>
</feature>
<evidence type="ECO:0000313" key="3">
    <source>
        <dbReference type="Proteomes" id="UP001151760"/>
    </source>
</evidence>